<proteinExistence type="predicted"/>
<dbReference type="KEGG" id="vg:23462664"/>
<evidence type="ECO:0000313" key="1">
    <source>
        <dbReference type="EMBL" id="AJF97747.1"/>
    </source>
</evidence>
<evidence type="ECO:0000313" key="2">
    <source>
        <dbReference type="Proteomes" id="UP000202511"/>
    </source>
</evidence>
<dbReference type="EMBL" id="KP136319">
    <property type="protein sequence ID" value="AJF97747.1"/>
    <property type="molecule type" value="Genomic_DNA"/>
</dbReference>
<dbReference type="SUPFAM" id="SSF81383">
    <property type="entry name" value="F-box domain"/>
    <property type="match status" value="1"/>
</dbReference>
<name>A0A0B5JDH2_9VIRU</name>
<accession>A0A0B5JDH2</accession>
<dbReference type="RefSeq" id="YP_009119982.1">
    <property type="nucleotide sequence ID" value="NC_026440.1"/>
</dbReference>
<sequence length="538" mass="59224">MRTADSDTLIHRQKCRRQTMANWDDLADEILLHVASFLDMRSVALLGCVDHRTRLIRLDDRLWRRFYKEQVARAVSLDQAAAHNKTIACARAWLADPTDTAEPSHAWNRTLTDGLPIGVAGLDTKDHRWACAVHPAPLGRSRCFAHWPDVPPCAAGEIHGLNVPPFEFAISTSELPPVSRGPGARTTYRGGVTLGGRILPHGHGEAVIVKESGTTVCRIAGERERGLPKGRVRVWTTVLGGVKYYEGVCLRGWAHGCGLSIEPRGVYEDRWANGLLRCPAVKRCIGRHVVHRAPSPSHRDGPLPSIVYRSDGSLAFKGLCGTSSTTKEGLLFGPSGVPVYDGVMGRIDMLGSGMVYLDDVTTITGHFGSSHPLPDLCVTYPNGNTIHCRRPSSIDANRWVPQAITRFTFSSSSTAAVDPALARCTINGPWHIIAVGPRNQEPPAGYVFPHEPRQWQGRPPVMAVTQTCDPRPTSERDVGPLDKTLVAARALDAFVFWPRSAGLDERQRLDRERFFDHMVAHHGPQWSVCRRIADATPR</sequence>
<reference evidence="1 2" key="1">
    <citation type="journal article" date="2015" name="Parasitol. Res.">
        <title>Viruses in close associations with free-living amoebae.</title>
        <authorList>
            <person name="Scheid P."/>
        </authorList>
    </citation>
    <scope>NUCLEOTIDE SEQUENCE [LARGE SCALE GENOMIC DNA]</scope>
    <source>
        <strain evidence="1">KlaHel</strain>
    </source>
</reference>
<protein>
    <submittedName>
        <fullName evidence="1">F-box domain protein</fullName>
    </submittedName>
</protein>
<dbReference type="Proteomes" id="UP000202511">
    <property type="component" value="Segment"/>
</dbReference>
<dbReference type="InterPro" id="IPR036047">
    <property type="entry name" value="F-box-like_dom_sf"/>
</dbReference>
<dbReference type="Gene3D" id="1.20.1280.50">
    <property type="match status" value="1"/>
</dbReference>
<organism evidence="1 2">
    <name type="scientific">Pandoravirus inopinatum</name>
    <dbReference type="NCBI Taxonomy" id="1605721"/>
    <lineage>
        <taxon>Viruses</taxon>
        <taxon>Pandoravirus</taxon>
    </lineage>
</organism>
<dbReference type="GeneID" id="23462664"/>